<dbReference type="GO" id="GO:0030272">
    <property type="term" value="F:5-formyltetrahydrofolate cyclo-ligase activity"/>
    <property type="evidence" value="ECO:0007669"/>
    <property type="project" value="UniProtKB-EC"/>
</dbReference>
<dbReference type="EMBL" id="JALKCH010000010">
    <property type="protein sequence ID" value="MCK0198282.1"/>
    <property type="molecule type" value="Genomic_DNA"/>
</dbReference>
<accession>A0ABT0DE77</accession>
<keyword evidence="6" id="KW-0436">Ligase</keyword>
<protein>
    <recommendedName>
        <fullName evidence="4">5-formyltetrahydrofolate cyclo-ligase</fullName>
        <ecNumber evidence="4">6.3.3.2</ecNumber>
    </recommendedName>
</protein>
<proteinExistence type="inferred from homology"/>
<dbReference type="EC" id="6.3.3.2" evidence="4"/>
<gene>
    <name evidence="6" type="ORF">MWN34_15310</name>
</gene>
<dbReference type="PANTHER" id="PTHR23407">
    <property type="entry name" value="ATPASE INHIBITOR/5-FORMYLTETRAHYDROFOLATE CYCLO-LIGASE"/>
    <property type="match status" value="1"/>
</dbReference>
<evidence type="ECO:0000256" key="5">
    <source>
        <dbReference type="SAM" id="Coils"/>
    </source>
</evidence>
<comment type="caution">
    <text evidence="6">The sequence shown here is derived from an EMBL/GenBank/DDBJ whole genome shotgun (WGS) entry which is preliminary data.</text>
</comment>
<keyword evidence="7" id="KW-1185">Reference proteome</keyword>
<keyword evidence="4" id="KW-0460">Magnesium</keyword>
<dbReference type="InterPro" id="IPR002698">
    <property type="entry name" value="FTHF_cligase"/>
</dbReference>
<dbReference type="Pfam" id="PF01812">
    <property type="entry name" value="5-FTHF_cyc-lig"/>
    <property type="match status" value="1"/>
</dbReference>
<sequence>MPHASQLTTEIEQIAEAKAALRREALERRAALAEVERAALAETAADHAMQWLGAVAGETVSLFVPIGHEIPTGPLARRLREAGAILALPVVVAPHLPLVFRRWDPGSVLEPSAGPGRFSIPAPAEGAPEVEPDILVVPLAAFDRHGNRLGYGGGFYDRTLARLRRVKRIEAIGYAFAIQRLDDLPAAAHDERLDAVITDTGVILTNEE</sequence>
<dbReference type="PIRSF" id="PIRSF006806">
    <property type="entry name" value="FTHF_cligase"/>
    <property type="match status" value="1"/>
</dbReference>
<dbReference type="Proteomes" id="UP001203284">
    <property type="component" value="Unassembled WGS sequence"/>
</dbReference>
<reference evidence="6 7" key="1">
    <citation type="submission" date="2022-04" db="EMBL/GenBank/DDBJ databases">
        <authorList>
            <person name="Grouzdev D.S."/>
            <person name="Pantiukh K.S."/>
            <person name="Krutkina M.S."/>
        </authorList>
    </citation>
    <scope>NUCLEOTIDE SEQUENCE [LARGE SCALE GENOMIC DNA]</scope>
    <source>
        <strain evidence="6 7">6x-1</strain>
    </source>
</reference>
<dbReference type="Gene3D" id="3.40.50.10420">
    <property type="entry name" value="NagB/RpiA/CoA transferase-like"/>
    <property type="match status" value="1"/>
</dbReference>
<evidence type="ECO:0000256" key="3">
    <source>
        <dbReference type="ARBA" id="ARBA00022840"/>
    </source>
</evidence>
<name>A0ABT0DE77_9HYPH</name>
<dbReference type="PANTHER" id="PTHR23407:SF1">
    <property type="entry name" value="5-FORMYLTETRAHYDROFOLATE CYCLO-LIGASE"/>
    <property type="match status" value="1"/>
</dbReference>
<evidence type="ECO:0000313" key="7">
    <source>
        <dbReference type="Proteomes" id="UP001203284"/>
    </source>
</evidence>
<feature type="coiled-coil region" evidence="5">
    <location>
        <begin position="4"/>
        <end position="43"/>
    </location>
</feature>
<dbReference type="RefSeq" id="WP_247030181.1">
    <property type="nucleotide sequence ID" value="NZ_JALKCH010000010.1"/>
</dbReference>
<evidence type="ECO:0000256" key="4">
    <source>
        <dbReference type="RuleBase" id="RU361279"/>
    </source>
</evidence>
<keyword evidence="3 4" id="KW-0067">ATP-binding</keyword>
<evidence type="ECO:0000256" key="2">
    <source>
        <dbReference type="ARBA" id="ARBA00022741"/>
    </source>
</evidence>
<dbReference type="InterPro" id="IPR037171">
    <property type="entry name" value="NagB/RpiA_transferase-like"/>
</dbReference>
<evidence type="ECO:0000313" key="6">
    <source>
        <dbReference type="EMBL" id="MCK0198282.1"/>
    </source>
</evidence>
<keyword evidence="2 4" id="KW-0547">Nucleotide-binding</keyword>
<comment type="similarity">
    <text evidence="1 4">Belongs to the 5-formyltetrahydrofolate cyclo-ligase family.</text>
</comment>
<comment type="cofactor">
    <cofactor evidence="4">
        <name>Mg(2+)</name>
        <dbReference type="ChEBI" id="CHEBI:18420"/>
    </cofactor>
</comment>
<evidence type="ECO:0000256" key="1">
    <source>
        <dbReference type="ARBA" id="ARBA00010638"/>
    </source>
</evidence>
<keyword evidence="4" id="KW-0479">Metal-binding</keyword>
<dbReference type="InterPro" id="IPR024185">
    <property type="entry name" value="FTHF_cligase-like_sf"/>
</dbReference>
<dbReference type="SUPFAM" id="SSF100950">
    <property type="entry name" value="NagB/RpiA/CoA transferase-like"/>
    <property type="match status" value="1"/>
</dbReference>
<organism evidence="6 7">
    <name type="scientific">Ancylobacter crimeensis</name>
    <dbReference type="NCBI Taxonomy" id="2579147"/>
    <lineage>
        <taxon>Bacteria</taxon>
        <taxon>Pseudomonadati</taxon>
        <taxon>Pseudomonadota</taxon>
        <taxon>Alphaproteobacteria</taxon>
        <taxon>Hyphomicrobiales</taxon>
        <taxon>Xanthobacteraceae</taxon>
        <taxon>Ancylobacter</taxon>
    </lineage>
</organism>
<keyword evidence="5" id="KW-0175">Coiled coil</keyword>
<comment type="catalytic activity">
    <reaction evidence="4">
        <text>(6S)-5-formyl-5,6,7,8-tetrahydrofolate + ATP = (6R)-5,10-methenyltetrahydrofolate + ADP + phosphate</text>
        <dbReference type="Rhea" id="RHEA:10488"/>
        <dbReference type="ChEBI" id="CHEBI:30616"/>
        <dbReference type="ChEBI" id="CHEBI:43474"/>
        <dbReference type="ChEBI" id="CHEBI:57455"/>
        <dbReference type="ChEBI" id="CHEBI:57457"/>
        <dbReference type="ChEBI" id="CHEBI:456216"/>
        <dbReference type="EC" id="6.3.3.2"/>
    </reaction>
</comment>
<dbReference type="NCBIfam" id="TIGR02727">
    <property type="entry name" value="MTHFS_bact"/>
    <property type="match status" value="1"/>
</dbReference>